<feature type="domain" description="Tyrosinase copper-binding" evidence="4">
    <location>
        <begin position="120"/>
        <end position="137"/>
    </location>
</feature>
<sequence length="391" mass="42624">MHLTTHLVSLLAAFSAVAEAAPKGKCGVPTKETDKLAADALKNLRAYQQTSGHTGPCTVENAARRREWGSLSKAERKDYIKAVKCLMNKPSKYSPTAAPGAKTRYDDFVAVHINQTISIHGTANFLSWHRWFTYTFEQALRNECGYKGYQPYWNWGRWAQDPQSSPIFDGSDTSMSGNGVFEQHNCTQALPSGLNCIPPGEGGGCLKDGPFKDMTVNLGPIAPTLSGVAPVTGGLLAYNPRCVRRDISAWVSRQWTTEQNTTDLIVQSADVGTFQTVMQGDFDKGVYGVHTGGHFTYSGDPAGDIFASPGDPAFWLHHGQIDRVWWIWQNQDPAKRTNVIAGTITINNQPPSRDGTLDDVIDLEVNAAPLQIKDVTSTLGIGGGPLCYVYV</sequence>
<evidence type="ECO:0000313" key="6">
    <source>
        <dbReference type="EMBL" id="KAK1752335.1"/>
    </source>
</evidence>
<dbReference type="InterPro" id="IPR002227">
    <property type="entry name" value="Tyrosinase_Cu-bd"/>
</dbReference>
<dbReference type="PANTHER" id="PTHR11474:SF125">
    <property type="entry name" value="N-ACETYL-6-HYDROXYTRYPTOPHAN OXIDASE IVOB-RELATED"/>
    <property type="match status" value="1"/>
</dbReference>
<evidence type="ECO:0000256" key="3">
    <source>
        <dbReference type="SAM" id="SignalP"/>
    </source>
</evidence>
<dbReference type="InterPro" id="IPR008922">
    <property type="entry name" value="Di-copper_centre_dom_sf"/>
</dbReference>
<feature type="domain" description="Tyrosinase copper-binding" evidence="5">
    <location>
        <begin position="311"/>
        <end position="322"/>
    </location>
</feature>
<dbReference type="PROSITE" id="PS00498">
    <property type="entry name" value="TYROSINASE_2"/>
    <property type="match status" value="1"/>
</dbReference>
<accession>A0AAJ0B6X4</accession>
<dbReference type="Pfam" id="PF00264">
    <property type="entry name" value="Tyrosinase"/>
    <property type="match status" value="1"/>
</dbReference>
<dbReference type="PROSITE" id="PS00497">
    <property type="entry name" value="TYROSINASE_1"/>
    <property type="match status" value="1"/>
</dbReference>
<feature type="signal peptide" evidence="3">
    <location>
        <begin position="1"/>
        <end position="20"/>
    </location>
</feature>
<keyword evidence="3" id="KW-0732">Signal</keyword>
<evidence type="ECO:0000313" key="7">
    <source>
        <dbReference type="Proteomes" id="UP001239445"/>
    </source>
</evidence>
<dbReference type="AlphaFoldDB" id="A0AAJ0B6X4"/>
<dbReference type="GO" id="GO:0016491">
    <property type="term" value="F:oxidoreductase activity"/>
    <property type="evidence" value="ECO:0007669"/>
    <property type="project" value="UniProtKB-KW"/>
</dbReference>
<dbReference type="PANTHER" id="PTHR11474">
    <property type="entry name" value="TYROSINASE FAMILY MEMBER"/>
    <property type="match status" value="1"/>
</dbReference>
<keyword evidence="7" id="KW-1185">Reference proteome</keyword>
<dbReference type="PRINTS" id="PR00092">
    <property type="entry name" value="TYROSINASE"/>
</dbReference>
<evidence type="ECO:0000256" key="1">
    <source>
        <dbReference type="ARBA" id="ARBA00022723"/>
    </source>
</evidence>
<dbReference type="GO" id="GO:0046872">
    <property type="term" value="F:metal ion binding"/>
    <property type="evidence" value="ECO:0007669"/>
    <property type="project" value="UniProtKB-KW"/>
</dbReference>
<evidence type="ECO:0000259" key="4">
    <source>
        <dbReference type="PROSITE" id="PS00497"/>
    </source>
</evidence>
<organism evidence="6 7">
    <name type="scientific">Echria macrotheca</name>
    <dbReference type="NCBI Taxonomy" id="438768"/>
    <lineage>
        <taxon>Eukaryota</taxon>
        <taxon>Fungi</taxon>
        <taxon>Dikarya</taxon>
        <taxon>Ascomycota</taxon>
        <taxon>Pezizomycotina</taxon>
        <taxon>Sordariomycetes</taxon>
        <taxon>Sordariomycetidae</taxon>
        <taxon>Sordariales</taxon>
        <taxon>Schizotheciaceae</taxon>
        <taxon>Echria</taxon>
    </lineage>
</organism>
<name>A0AAJ0B6X4_9PEZI</name>
<dbReference type="Proteomes" id="UP001239445">
    <property type="component" value="Unassembled WGS sequence"/>
</dbReference>
<evidence type="ECO:0000259" key="5">
    <source>
        <dbReference type="PROSITE" id="PS00498"/>
    </source>
</evidence>
<feature type="chain" id="PRO_5042570067" description="Tyrosinase copper-binding domain-containing protein" evidence="3">
    <location>
        <begin position="21"/>
        <end position="391"/>
    </location>
</feature>
<dbReference type="SUPFAM" id="SSF48056">
    <property type="entry name" value="Di-copper centre-containing domain"/>
    <property type="match status" value="1"/>
</dbReference>
<comment type="caution">
    <text evidence="6">The sequence shown here is derived from an EMBL/GenBank/DDBJ whole genome shotgun (WGS) entry which is preliminary data.</text>
</comment>
<dbReference type="InterPro" id="IPR050316">
    <property type="entry name" value="Tyrosinase/Hemocyanin"/>
</dbReference>
<proteinExistence type="predicted"/>
<dbReference type="Gene3D" id="1.10.1280.10">
    <property type="entry name" value="Di-copper center containing domain from catechol oxidase"/>
    <property type="match status" value="1"/>
</dbReference>
<dbReference type="EMBL" id="MU839840">
    <property type="protein sequence ID" value="KAK1752335.1"/>
    <property type="molecule type" value="Genomic_DNA"/>
</dbReference>
<keyword evidence="1" id="KW-0479">Metal-binding</keyword>
<reference evidence="6" key="1">
    <citation type="submission" date="2023-06" db="EMBL/GenBank/DDBJ databases">
        <title>Genome-scale phylogeny and comparative genomics of the fungal order Sordariales.</title>
        <authorList>
            <consortium name="Lawrence Berkeley National Laboratory"/>
            <person name="Hensen N."/>
            <person name="Bonometti L."/>
            <person name="Westerberg I."/>
            <person name="Brannstrom I.O."/>
            <person name="Guillou S."/>
            <person name="Cros-Aarteil S."/>
            <person name="Calhoun S."/>
            <person name="Haridas S."/>
            <person name="Kuo A."/>
            <person name="Mondo S."/>
            <person name="Pangilinan J."/>
            <person name="Riley R."/>
            <person name="Labutti K."/>
            <person name="Andreopoulos B."/>
            <person name="Lipzen A."/>
            <person name="Chen C."/>
            <person name="Yanf M."/>
            <person name="Daum C."/>
            <person name="Ng V."/>
            <person name="Clum A."/>
            <person name="Steindorff A."/>
            <person name="Ohm R."/>
            <person name="Martin F."/>
            <person name="Silar P."/>
            <person name="Natvig D."/>
            <person name="Lalanne C."/>
            <person name="Gautier V."/>
            <person name="Ament-Velasquez S.L."/>
            <person name="Kruys A."/>
            <person name="Hutchinson M.I."/>
            <person name="Powell A.J."/>
            <person name="Barry K."/>
            <person name="Miller A.N."/>
            <person name="Grigoriev I.V."/>
            <person name="Debuchy R."/>
            <person name="Gladieux P."/>
            <person name="Thoren M.H."/>
            <person name="Johannesson H."/>
        </authorList>
    </citation>
    <scope>NUCLEOTIDE SEQUENCE</scope>
    <source>
        <strain evidence="6">PSN4</strain>
    </source>
</reference>
<protein>
    <recommendedName>
        <fullName evidence="4 5">Tyrosinase copper-binding domain-containing protein</fullName>
    </recommendedName>
</protein>
<evidence type="ECO:0000256" key="2">
    <source>
        <dbReference type="ARBA" id="ARBA00023002"/>
    </source>
</evidence>
<keyword evidence="2" id="KW-0560">Oxidoreductase</keyword>
<gene>
    <name evidence="6" type="ORF">QBC47DRAFT_433415</name>
</gene>